<gene>
    <name evidence="5" type="ORF">QO033_05380</name>
</gene>
<dbReference type="PANTHER" id="PTHR15913:SF0">
    <property type="entry name" value="MASPARDIN"/>
    <property type="match status" value="1"/>
</dbReference>
<dbReference type="Gene3D" id="3.40.50.1820">
    <property type="entry name" value="alpha/beta hydrolase"/>
    <property type="match status" value="1"/>
</dbReference>
<dbReference type="GO" id="GO:0016787">
    <property type="term" value="F:hydrolase activity"/>
    <property type="evidence" value="ECO:0007669"/>
    <property type="project" value="UniProtKB-KW"/>
</dbReference>
<evidence type="ECO:0000256" key="2">
    <source>
        <dbReference type="ARBA" id="ARBA00020148"/>
    </source>
</evidence>
<reference evidence="5 6" key="1">
    <citation type="submission" date="2023-05" db="EMBL/GenBank/DDBJ databases">
        <title>Pseudodonghicola sp. nov.</title>
        <authorList>
            <person name="Huang J."/>
        </authorList>
    </citation>
    <scope>NUCLEOTIDE SEQUENCE [LARGE SCALE GENOMIC DNA]</scope>
    <source>
        <strain evidence="5 6">IC7</strain>
    </source>
</reference>
<dbReference type="EMBL" id="JASNJD010000003">
    <property type="protein sequence ID" value="MDK3017096.1"/>
    <property type="molecule type" value="Genomic_DNA"/>
</dbReference>
<keyword evidence="6" id="KW-1185">Reference proteome</keyword>
<comment type="subcellular location">
    <subcellularLocation>
        <location evidence="1">Cytoplasm</location>
    </subcellularLocation>
</comment>
<name>A0ABT7EXM1_9RHOB</name>
<evidence type="ECO:0000259" key="4">
    <source>
        <dbReference type="Pfam" id="PF00561"/>
    </source>
</evidence>
<dbReference type="RefSeq" id="WP_284479916.1">
    <property type="nucleotide sequence ID" value="NZ_JASNJD010000003.1"/>
</dbReference>
<evidence type="ECO:0000313" key="5">
    <source>
        <dbReference type="EMBL" id="MDK3017096.1"/>
    </source>
</evidence>
<dbReference type="InterPro" id="IPR026151">
    <property type="entry name" value="Maspardin"/>
</dbReference>
<dbReference type="Proteomes" id="UP001243757">
    <property type="component" value="Unassembled WGS sequence"/>
</dbReference>
<dbReference type="Pfam" id="PF00561">
    <property type="entry name" value="Abhydrolase_1"/>
    <property type="match status" value="1"/>
</dbReference>
<proteinExistence type="predicted"/>
<keyword evidence="3" id="KW-0963">Cytoplasm</keyword>
<evidence type="ECO:0000256" key="3">
    <source>
        <dbReference type="ARBA" id="ARBA00022490"/>
    </source>
</evidence>
<dbReference type="InterPro" id="IPR029058">
    <property type="entry name" value="AB_hydrolase_fold"/>
</dbReference>
<dbReference type="SUPFAM" id="SSF53474">
    <property type="entry name" value="alpha/beta-Hydrolases"/>
    <property type="match status" value="1"/>
</dbReference>
<sequence>MSNSLIAARDAFAARCPEQRLAVNGRDWGYVEMGAGPVLLLIPGTLGRGDIFWQQIEALSDRLRVVAVTYPATGSIAEWAEDLAALMDLLRISSASVLGSSLGGYLAQYLAATAPHRVRRLLAANTLCSAAGIAERPPYALDLDIAPIDGLRAGFGQGLGAWGAAHPDQTDLVELLLQEVGGRIPEPELRMRLKALKTAPELPELPLPAECRITIEAADDPLIPPEMRAAVRARLTPAVAYRFAWGGHFPYVVRPDAYIALIEQAMGLAGTGPDWGAGEERVL</sequence>
<dbReference type="PANTHER" id="PTHR15913">
    <property type="entry name" value="ACID CLUSTER PROTEIN 33"/>
    <property type="match status" value="1"/>
</dbReference>
<evidence type="ECO:0000313" key="6">
    <source>
        <dbReference type="Proteomes" id="UP001243757"/>
    </source>
</evidence>
<organism evidence="5 6">
    <name type="scientific">Pseudodonghicola flavimaris</name>
    <dbReference type="NCBI Taxonomy" id="3050036"/>
    <lineage>
        <taxon>Bacteria</taxon>
        <taxon>Pseudomonadati</taxon>
        <taxon>Pseudomonadota</taxon>
        <taxon>Alphaproteobacteria</taxon>
        <taxon>Rhodobacterales</taxon>
        <taxon>Paracoccaceae</taxon>
        <taxon>Pseudodonghicola</taxon>
    </lineage>
</organism>
<dbReference type="InterPro" id="IPR000073">
    <property type="entry name" value="AB_hydrolase_1"/>
</dbReference>
<evidence type="ECO:0000256" key="1">
    <source>
        <dbReference type="ARBA" id="ARBA00004496"/>
    </source>
</evidence>
<keyword evidence="5" id="KW-0378">Hydrolase</keyword>
<feature type="domain" description="AB hydrolase-1" evidence="4">
    <location>
        <begin position="37"/>
        <end position="151"/>
    </location>
</feature>
<protein>
    <recommendedName>
        <fullName evidence="2">Maspardin</fullName>
    </recommendedName>
</protein>
<comment type="caution">
    <text evidence="5">The sequence shown here is derived from an EMBL/GenBank/DDBJ whole genome shotgun (WGS) entry which is preliminary data.</text>
</comment>
<accession>A0ABT7EXM1</accession>